<dbReference type="PROSITE" id="PS50261">
    <property type="entry name" value="G_PROTEIN_RECEP_F2_4"/>
    <property type="match status" value="1"/>
</dbReference>
<evidence type="ECO:0000313" key="9">
    <source>
        <dbReference type="Ensembl" id="ENSXMAP00000007686.2"/>
    </source>
</evidence>
<dbReference type="GO" id="GO:0004930">
    <property type="term" value="F:G protein-coupled receptor activity"/>
    <property type="evidence" value="ECO:0007669"/>
    <property type="project" value="InterPro"/>
</dbReference>
<reference evidence="10" key="1">
    <citation type="submission" date="2012-01" db="EMBL/GenBank/DDBJ databases">
        <authorList>
            <person name="Walter R."/>
            <person name="Schartl M."/>
            <person name="Warren W."/>
        </authorList>
    </citation>
    <scope>NUCLEOTIDE SEQUENCE [LARGE SCALE GENOMIC DNA]</scope>
    <source>
        <strain evidence="10">JP 163 A</strain>
    </source>
</reference>
<evidence type="ECO:0000256" key="6">
    <source>
        <dbReference type="SAM" id="Phobius"/>
    </source>
</evidence>
<dbReference type="InterPro" id="IPR046338">
    <property type="entry name" value="GAIN_dom_sf"/>
</dbReference>
<evidence type="ECO:0000256" key="4">
    <source>
        <dbReference type="ARBA" id="ARBA00023136"/>
    </source>
</evidence>
<dbReference type="InterPro" id="IPR057244">
    <property type="entry name" value="GAIN_B"/>
</dbReference>
<accession>M3ZZP2</accession>
<dbReference type="GO" id="GO:0007189">
    <property type="term" value="P:adenylate cyclase-activating G protein-coupled receptor signaling pathway"/>
    <property type="evidence" value="ECO:0007669"/>
    <property type="project" value="TreeGrafter"/>
</dbReference>
<evidence type="ECO:0000313" key="10">
    <source>
        <dbReference type="Proteomes" id="UP000002852"/>
    </source>
</evidence>
<feature type="transmembrane region" description="Helical" evidence="6">
    <location>
        <begin position="582"/>
        <end position="604"/>
    </location>
</feature>
<keyword evidence="2 6" id="KW-0812">Transmembrane</keyword>
<feature type="transmembrane region" description="Helical" evidence="6">
    <location>
        <begin position="420"/>
        <end position="445"/>
    </location>
</feature>
<dbReference type="GO" id="GO:0007166">
    <property type="term" value="P:cell surface receptor signaling pathway"/>
    <property type="evidence" value="ECO:0007669"/>
    <property type="project" value="InterPro"/>
</dbReference>
<feature type="domain" description="G-protein coupled receptors family 2 profile 2" evidence="8">
    <location>
        <begin position="421"/>
        <end position="665"/>
    </location>
</feature>
<feature type="transmembrane region" description="Helical" evidence="6">
    <location>
        <begin position="624"/>
        <end position="644"/>
    </location>
</feature>
<dbReference type="GeneTree" id="ENSGT00940000155621"/>
<protein>
    <submittedName>
        <fullName evidence="9">Adhesion G-protein coupled receptor G2-like</fullName>
    </submittedName>
</protein>
<name>M3ZZP2_XIPMA</name>
<dbReference type="PANTHER" id="PTHR12011">
    <property type="entry name" value="ADHESION G-PROTEIN COUPLED RECEPTOR"/>
    <property type="match status" value="1"/>
</dbReference>
<proteinExistence type="predicted"/>
<evidence type="ECO:0000256" key="5">
    <source>
        <dbReference type="ARBA" id="ARBA00023157"/>
    </source>
</evidence>
<keyword evidence="10" id="KW-1185">Reference proteome</keyword>
<evidence type="ECO:0000256" key="1">
    <source>
        <dbReference type="ARBA" id="ARBA00004141"/>
    </source>
</evidence>
<evidence type="ECO:0000259" key="8">
    <source>
        <dbReference type="PROSITE" id="PS50261"/>
    </source>
</evidence>
<feature type="transmembrane region" description="Helical" evidence="6">
    <location>
        <begin position="489"/>
        <end position="507"/>
    </location>
</feature>
<feature type="transmembrane region" description="Helical" evidence="6">
    <location>
        <begin position="7"/>
        <end position="32"/>
    </location>
</feature>
<dbReference type="Pfam" id="PF01825">
    <property type="entry name" value="GPS"/>
    <property type="match status" value="1"/>
</dbReference>
<dbReference type="Proteomes" id="UP000002852">
    <property type="component" value="Unassembled WGS sequence"/>
</dbReference>
<comment type="subcellular location">
    <subcellularLocation>
        <location evidence="1">Membrane</location>
        <topology evidence="1">Multi-pass membrane protein</topology>
    </subcellularLocation>
</comment>
<keyword evidence="5" id="KW-1015">Disulfide bond</keyword>
<feature type="transmembrane region" description="Helical" evidence="6">
    <location>
        <begin position="527"/>
        <end position="549"/>
    </location>
</feature>
<dbReference type="PRINTS" id="PR00249">
    <property type="entry name" value="GPCRSECRETIN"/>
</dbReference>
<dbReference type="OMA" id="CQLGVTW"/>
<feature type="transmembrane region" description="Helical" evidence="6">
    <location>
        <begin position="457"/>
        <end position="477"/>
    </location>
</feature>
<evidence type="ECO:0000256" key="2">
    <source>
        <dbReference type="ARBA" id="ARBA00022692"/>
    </source>
</evidence>
<dbReference type="GO" id="GO:0005886">
    <property type="term" value="C:plasma membrane"/>
    <property type="evidence" value="ECO:0007669"/>
    <property type="project" value="TreeGrafter"/>
</dbReference>
<dbReference type="PANTHER" id="PTHR12011:SF474">
    <property type="entry name" value="ADHESION G PROTEIN-COUPLED RECEPTOR G11-RELATED"/>
    <property type="match status" value="1"/>
</dbReference>
<reference evidence="10" key="2">
    <citation type="journal article" date="2013" name="Nat. Genet.">
        <title>The genome of the platyfish, Xiphophorus maculatus, provides insights into evolutionary adaptation and several complex traits.</title>
        <authorList>
            <person name="Schartl M."/>
            <person name="Walter R.B."/>
            <person name="Shen Y."/>
            <person name="Garcia T."/>
            <person name="Catchen J."/>
            <person name="Amores A."/>
            <person name="Braasch I."/>
            <person name="Chalopin D."/>
            <person name="Volff J.N."/>
            <person name="Lesch K.P."/>
            <person name="Bisazza A."/>
            <person name="Minx P."/>
            <person name="Hillier L."/>
            <person name="Wilson R.K."/>
            <person name="Fuerstenberg S."/>
            <person name="Boore J."/>
            <person name="Searle S."/>
            <person name="Postlethwait J.H."/>
            <person name="Warren W.C."/>
        </authorList>
    </citation>
    <scope>NUCLEOTIDE SEQUENCE [LARGE SCALE GENOMIC DNA]</scope>
    <source>
        <strain evidence="10">JP 163 A</strain>
    </source>
</reference>
<dbReference type="InterPro" id="IPR017981">
    <property type="entry name" value="GPCR_2-like_7TM"/>
</dbReference>
<dbReference type="Gene3D" id="2.60.220.50">
    <property type="match status" value="1"/>
</dbReference>
<dbReference type="InterPro" id="IPR000832">
    <property type="entry name" value="GPCR_2_secretin-like"/>
</dbReference>
<dbReference type="PROSITE" id="PS50221">
    <property type="entry name" value="GAIN_B"/>
    <property type="match status" value="1"/>
</dbReference>
<dbReference type="InParanoid" id="M3ZZP2"/>
<evidence type="ECO:0000256" key="3">
    <source>
        <dbReference type="ARBA" id="ARBA00022989"/>
    </source>
</evidence>
<organism evidence="9 10">
    <name type="scientific">Xiphophorus maculatus</name>
    <name type="common">Southern platyfish</name>
    <name type="synonym">Platypoecilus maculatus</name>
    <dbReference type="NCBI Taxonomy" id="8083"/>
    <lineage>
        <taxon>Eukaryota</taxon>
        <taxon>Metazoa</taxon>
        <taxon>Chordata</taxon>
        <taxon>Craniata</taxon>
        <taxon>Vertebrata</taxon>
        <taxon>Euteleostomi</taxon>
        <taxon>Actinopterygii</taxon>
        <taxon>Neopterygii</taxon>
        <taxon>Teleostei</taxon>
        <taxon>Neoteleostei</taxon>
        <taxon>Acanthomorphata</taxon>
        <taxon>Ovalentaria</taxon>
        <taxon>Atherinomorphae</taxon>
        <taxon>Cyprinodontiformes</taxon>
        <taxon>Poeciliidae</taxon>
        <taxon>Poeciliinae</taxon>
        <taxon>Xiphophorus</taxon>
    </lineage>
</organism>
<reference evidence="9" key="3">
    <citation type="submission" date="2025-08" db="UniProtKB">
        <authorList>
            <consortium name="Ensembl"/>
        </authorList>
    </citation>
    <scope>IDENTIFICATION</scope>
    <source>
        <strain evidence="9">JP 163 A</strain>
    </source>
</reference>
<dbReference type="Ensembl" id="ENSXMAT00000007694.2">
    <property type="protein sequence ID" value="ENSXMAP00000007686.2"/>
    <property type="gene ID" value="ENSXMAG00000007666.2"/>
</dbReference>
<dbReference type="eggNOG" id="KOG4193">
    <property type="taxonomic scope" value="Eukaryota"/>
</dbReference>
<dbReference type="SUPFAM" id="SSF81321">
    <property type="entry name" value="Family A G protein-coupled receptor-like"/>
    <property type="match status" value="1"/>
</dbReference>
<feature type="domain" description="GAIN-B" evidence="7">
    <location>
        <begin position="263"/>
        <end position="412"/>
    </location>
</feature>
<dbReference type="Pfam" id="PF00002">
    <property type="entry name" value="7tm_2"/>
    <property type="match status" value="1"/>
</dbReference>
<dbReference type="HOGENOM" id="CLU_1109221_0_0_1"/>
<dbReference type="Gene3D" id="1.20.1070.10">
    <property type="entry name" value="Rhodopsin 7-helix transmembrane proteins"/>
    <property type="match status" value="1"/>
</dbReference>
<dbReference type="SMART" id="SM00303">
    <property type="entry name" value="GPS"/>
    <property type="match status" value="1"/>
</dbReference>
<evidence type="ECO:0000259" key="7">
    <source>
        <dbReference type="PROSITE" id="PS50221"/>
    </source>
</evidence>
<sequence length="665" mass="74587">MTKNEMLWLSVCLCNIFFFSLIKTGINILLLVRGQLSDGVKNILENDEQLFGLFKLYLNRSTGNSDLKSLVKTDILNWIINTSVSETGRKSCVIFLQKDQTRHKKLWKTWPQVKMPYFTLYITKNLAKVPVVIRAMEGKKCLNSTDCMYGNLTTNTVCKSGTAYNEDSCQNSDYADKYIINIHDNIPECVNCDNPIKEPDEIIKINNTIFESHDGEIDASKAVEFMGDMANLISKMNGTSAELSVAKGVEGVIVRKTDPAELDEVSFAYKTPTEKLKIIEDSKSLETFSRSVSVSKEAFEKAIGPNASLPFAAVLRFLNLTRDEMNSTVLYDEVVAIEMGTAIKNLTNTININFKNAEFGKFYPNCSSWNGEGGKPNWTSEGCETIVEGNNIRCQCSHLTFFAVLLTPINETISSSDLNILTIITQVGCGLSIFFLGIILFMYCLIRKTKASPSTQILIHLVCALFLLNLTFVVNHFVANLNSDVGCEIMAAVMHYSMLTTFSWFAAQGFHLCLQLYRGGNIAIKRYLLKVSVITWILPSIAVIIIASLKKYGKQIIYTDNPENNVAMCWINDNNIHYIVNVGYYAMVFLFTFTTVIITLSWLFCLKRSKAANQQETGTGRKIVIILGLCCQLGVTWGFAFFAYGSFRMIATYIFTILNSFQGIH</sequence>
<keyword evidence="3 6" id="KW-1133">Transmembrane helix</keyword>
<reference evidence="9" key="4">
    <citation type="submission" date="2025-09" db="UniProtKB">
        <authorList>
            <consortium name="Ensembl"/>
        </authorList>
    </citation>
    <scope>IDENTIFICATION</scope>
    <source>
        <strain evidence="9">JP 163 A</strain>
    </source>
</reference>
<dbReference type="AlphaFoldDB" id="M3ZZP2"/>
<dbReference type="InterPro" id="IPR000203">
    <property type="entry name" value="GPS"/>
</dbReference>
<keyword evidence="4 6" id="KW-0472">Membrane</keyword>